<accession>A0AAV5WEL5</accession>
<dbReference type="Proteomes" id="UP001432322">
    <property type="component" value="Unassembled WGS sequence"/>
</dbReference>
<evidence type="ECO:0000313" key="2">
    <source>
        <dbReference type="EMBL" id="GMT28239.1"/>
    </source>
</evidence>
<feature type="signal peptide" evidence="1">
    <location>
        <begin position="1"/>
        <end position="16"/>
    </location>
</feature>
<comment type="caution">
    <text evidence="2">The sequence shown here is derived from an EMBL/GenBank/DDBJ whole genome shotgun (WGS) entry which is preliminary data.</text>
</comment>
<evidence type="ECO:0000256" key="1">
    <source>
        <dbReference type="SAM" id="SignalP"/>
    </source>
</evidence>
<gene>
    <name evidence="2" type="ORF">PFISCL1PPCAC_19536</name>
</gene>
<dbReference type="EMBL" id="BTSY01000005">
    <property type="protein sequence ID" value="GMT28239.1"/>
    <property type="molecule type" value="Genomic_DNA"/>
</dbReference>
<feature type="chain" id="PRO_5043372090" description="Lipocalin/cytosolic fatty-acid binding domain-containing protein" evidence="1">
    <location>
        <begin position="17"/>
        <end position="102"/>
    </location>
</feature>
<reference evidence="2" key="1">
    <citation type="submission" date="2023-10" db="EMBL/GenBank/DDBJ databases">
        <title>Genome assembly of Pristionchus species.</title>
        <authorList>
            <person name="Yoshida K."/>
            <person name="Sommer R.J."/>
        </authorList>
    </citation>
    <scope>NUCLEOTIDE SEQUENCE</scope>
    <source>
        <strain evidence="2">RS5133</strain>
    </source>
</reference>
<keyword evidence="1" id="KW-0732">Signal</keyword>
<dbReference type="AlphaFoldDB" id="A0AAV5WEL5"/>
<keyword evidence="3" id="KW-1185">Reference proteome</keyword>
<organism evidence="2 3">
    <name type="scientific">Pristionchus fissidentatus</name>
    <dbReference type="NCBI Taxonomy" id="1538716"/>
    <lineage>
        <taxon>Eukaryota</taxon>
        <taxon>Metazoa</taxon>
        <taxon>Ecdysozoa</taxon>
        <taxon>Nematoda</taxon>
        <taxon>Chromadorea</taxon>
        <taxon>Rhabditida</taxon>
        <taxon>Rhabditina</taxon>
        <taxon>Diplogasteromorpha</taxon>
        <taxon>Diplogasteroidea</taxon>
        <taxon>Neodiplogasteridae</taxon>
        <taxon>Pristionchus</taxon>
    </lineage>
</organism>
<evidence type="ECO:0000313" key="3">
    <source>
        <dbReference type="Proteomes" id="UP001432322"/>
    </source>
</evidence>
<feature type="non-terminal residue" evidence="2">
    <location>
        <position position="102"/>
    </location>
</feature>
<evidence type="ECO:0008006" key="4">
    <source>
        <dbReference type="Google" id="ProtNLM"/>
    </source>
</evidence>
<sequence length="102" mass="11670">MRTFLQFFLLFHGIFCYEYYCKKGSTGVKWEEVEKSFNDPEGGMTYKFDSSLSHSVLDQKCTANNILVLRKLTVEIDDAGTITLTKSIVVIEGDKMNEVDLK</sequence>
<protein>
    <recommendedName>
        <fullName evidence="4">Lipocalin/cytosolic fatty-acid binding domain-containing protein</fullName>
    </recommendedName>
</protein>
<proteinExistence type="predicted"/>
<name>A0AAV5WEL5_9BILA</name>